<keyword evidence="2" id="KW-0732">Signal</keyword>
<evidence type="ECO:0000256" key="1">
    <source>
        <dbReference type="ARBA" id="ARBA00005250"/>
    </source>
</evidence>
<feature type="signal peptide" evidence="2">
    <location>
        <begin position="1"/>
        <end position="21"/>
    </location>
</feature>
<gene>
    <name evidence="4" type="ORF">IGS68_06240</name>
</gene>
<dbReference type="Proteomes" id="UP000595197">
    <property type="component" value="Chromosome"/>
</dbReference>
<evidence type="ECO:0000313" key="5">
    <source>
        <dbReference type="Proteomes" id="UP000595197"/>
    </source>
</evidence>
<organism evidence="4 5">
    <name type="scientific">Skermanella cutis</name>
    <dbReference type="NCBI Taxonomy" id="2775420"/>
    <lineage>
        <taxon>Bacteria</taxon>
        <taxon>Pseudomonadati</taxon>
        <taxon>Pseudomonadota</taxon>
        <taxon>Alphaproteobacteria</taxon>
        <taxon>Rhodospirillales</taxon>
        <taxon>Azospirillaceae</taxon>
        <taxon>Skermanella</taxon>
    </lineage>
</organism>
<dbReference type="NCBIfam" id="TIGR04559">
    <property type="entry name" value="SoxH_rel_PQQ_2"/>
    <property type="match status" value="1"/>
</dbReference>
<evidence type="ECO:0000256" key="2">
    <source>
        <dbReference type="SAM" id="SignalP"/>
    </source>
</evidence>
<dbReference type="InterPro" id="IPR030829">
    <property type="entry name" value="SoxH-rel_PQQ_2"/>
</dbReference>
<dbReference type="InterPro" id="IPR036866">
    <property type="entry name" value="RibonucZ/Hydroxyglut_hydro"/>
</dbReference>
<dbReference type="EMBL" id="CP067420">
    <property type="protein sequence ID" value="QQP92328.1"/>
    <property type="molecule type" value="Genomic_DNA"/>
</dbReference>
<evidence type="ECO:0000313" key="4">
    <source>
        <dbReference type="EMBL" id="QQP92328.1"/>
    </source>
</evidence>
<keyword evidence="5" id="KW-1185">Reference proteome</keyword>
<comment type="similarity">
    <text evidence="1">Belongs to the metallo-beta-lactamase superfamily. Class-B beta-lactamase family.</text>
</comment>
<dbReference type="Pfam" id="PF00753">
    <property type="entry name" value="Lactamase_B"/>
    <property type="match status" value="1"/>
</dbReference>
<dbReference type="InterPro" id="IPR001279">
    <property type="entry name" value="Metallo-B-lactamas"/>
</dbReference>
<dbReference type="Gene3D" id="3.60.15.10">
    <property type="entry name" value="Ribonuclease Z/Hydroxyacylglutathione hydrolase-like"/>
    <property type="match status" value="1"/>
</dbReference>
<proteinExistence type="inferred from homology"/>
<accession>A0ABX7BGA0</accession>
<dbReference type="SMART" id="SM00849">
    <property type="entry name" value="Lactamase_B"/>
    <property type="match status" value="1"/>
</dbReference>
<dbReference type="InterPro" id="IPR050855">
    <property type="entry name" value="NDM-1-like"/>
</dbReference>
<protein>
    <submittedName>
        <fullName evidence="4">Quinoprotein relay system zinc metallohydrolase 2</fullName>
    </submittedName>
</protein>
<sequence>MKVSRAAIILFCLSGAEPAMADPLRVEEVAAGVFVHAGLPEYAERSNRGDVANMAFVVGTQAVAVIDTGNTPALGRDLREAIRQRTDLPIRVVINTHMHPDHVFGNGAFLDDRPDFVAHANFQGALMARADTYQRRLEEEFGEEAAARAVLVPPTVTVEATHRIDLGGRTLELTAHPTGHTNNDLTVFDGATGTLFAGDLVFQERLPTVDGSGLGWLGVLDALDRVPARRVVPGHGPASSPWPEGAEDTRRYLTALVGDIRAIQKDGGTIDRASAEAAASERGRWRLFDEDNPRNAVTVFAELEWE</sequence>
<evidence type="ECO:0000259" key="3">
    <source>
        <dbReference type="SMART" id="SM00849"/>
    </source>
</evidence>
<dbReference type="PANTHER" id="PTHR42951:SF4">
    <property type="entry name" value="ACYL-COENZYME A THIOESTERASE MBLAC2"/>
    <property type="match status" value="1"/>
</dbReference>
<name>A0ABX7BGA0_9PROT</name>
<reference evidence="4" key="1">
    <citation type="submission" date="2021-02" db="EMBL/GenBank/DDBJ databases">
        <title>Skermanella TT6 skin isolate.</title>
        <authorList>
            <person name="Lee K."/>
            <person name="Ganzorig M."/>
        </authorList>
    </citation>
    <scope>NUCLEOTIDE SEQUENCE</scope>
    <source>
        <strain evidence="4">TT6</strain>
    </source>
</reference>
<feature type="chain" id="PRO_5046995221" evidence="2">
    <location>
        <begin position="22"/>
        <end position="306"/>
    </location>
</feature>
<dbReference type="SUPFAM" id="SSF56281">
    <property type="entry name" value="Metallo-hydrolase/oxidoreductase"/>
    <property type="match status" value="1"/>
</dbReference>
<dbReference type="CDD" id="cd16282">
    <property type="entry name" value="metallo-hydrolase-like_MBL-fold"/>
    <property type="match status" value="1"/>
</dbReference>
<dbReference type="PANTHER" id="PTHR42951">
    <property type="entry name" value="METALLO-BETA-LACTAMASE DOMAIN-CONTAINING"/>
    <property type="match status" value="1"/>
</dbReference>
<feature type="domain" description="Metallo-beta-lactamase" evidence="3">
    <location>
        <begin position="51"/>
        <end position="235"/>
    </location>
</feature>